<name>A0A2N9K831_9LACO</name>
<protein>
    <submittedName>
        <fullName evidence="4">Biotin/lipoyl attachment protein</fullName>
    </submittedName>
</protein>
<dbReference type="CDD" id="cd06850">
    <property type="entry name" value="biotinyl_domain"/>
    <property type="match status" value="1"/>
</dbReference>
<dbReference type="EMBL" id="OKQU01000001">
    <property type="protein sequence ID" value="SPE06197.1"/>
    <property type="molecule type" value="Genomic_DNA"/>
</dbReference>
<evidence type="ECO:0000313" key="5">
    <source>
        <dbReference type="Proteomes" id="UP000237923"/>
    </source>
</evidence>
<dbReference type="PANTHER" id="PTHR45266">
    <property type="entry name" value="OXALOACETATE DECARBOXYLASE ALPHA CHAIN"/>
    <property type="match status" value="1"/>
</dbReference>
<dbReference type="Proteomes" id="UP000239237">
    <property type="component" value="Unassembled WGS sequence"/>
</dbReference>
<dbReference type="PROSITE" id="PS50968">
    <property type="entry name" value="BIOTINYL_LIPOYL"/>
    <property type="match status" value="1"/>
</dbReference>
<organism evidence="4 5">
    <name type="scientific">Leuconostoc suionicum</name>
    <dbReference type="NCBI Taxonomy" id="1511761"/>
    <lineage>
        <taxon>Bacteria</taxon>
        <taxon>Bacillati</taxon>
        <taxon>Bacillota</taxon>
        <taxon>Bacilli</taxon>
        <taxon>Lactobacillales</taxon>
        <taxon>Lactobacillaceae</taxon>
        <taxon>Leuconostoc</taxon>
    </lineage>
</organism>
<dbReference type="Proteomes" id="UP000237923">
    <property type="component" value="Unassembled WGS sequence"/>
</dbReference>
<evidence type="ECO:0000313" key="3">
    <source>
        <dbReference type="EMBL" id="SPD94535.1"/>
    </source>
</evidence>
<dbReference type="InterPro" id="IPR050709">
    <property type="entry name" value="Biotin_Carboxyl_Carrier/Decarb"/>
</dbReference>
<dbReference type="RefSeq" id="WP_197704146.1">
    <property type="nucleotide sequence ID" value="NZ_AP017935.1"/>
</dbReference>
<dbReference type="AlphaFoldDB" id="A0A2N9K831"/>
<dbReference type="EMBL" id="OKQR01000004">
    <property type="protein sequence ID" value="SPD94535.1"/>
    <property type="molecule type" value="Genomic_DNA"/>
</dbReference>
<gene>
    <name evidence="4" type="primary">yngHB</name>
    <name evidence="3" type="ORF">LES8486_01719</name>
    <name evidence="4" type="ORF">LES9216_00084</name>
</gene>
<dbReference type="GeneID" id="99674687"/>
<keyword evidence="6" id="KW-1185">Reference proteome</keyword>
<proteinExistence type="predicted"/>
<dbReference type="InterPro" id="IPR011053">
    <property type="entry name" value="Single_hybrid_motif"/>
</dbReference>
<reference evidence="4 5" key="1">
    <citation type="submission" date="2018-02" db="EMBL/GenBank/DDBJ databases">
        <authorList>
            <person name="Cohen D.B."/>
            <person name="Kent A.D."/>
        </authorList>
    </citation>
    <scope>NUCLEOTIDE SEQUENCE [LARGE SCALE GENOMIC DNA]</scope>
    <source>
        <strain evidence="4 5">CECT 9216</strain>
    </source>
</reference>
<reference evidence="3 6" key="2">
    <citation type="submission" date="2018-02" db="EMBL/GenBank/DDBJ databases">
        <authorList>
            <person name="Rodrigo-Torres L."/>
            <person name="Arahal R. D."/>
            <person name="Lucena T."/>
        </authorList>
    </citation>
    <scope>NUCLEOTIDE SEQUENCE [LARGE SCALE GENOMIC DNA]</scope>
    <source>
        <strain evidence="3 6">CECT 8486</strain>
    </source>
</reference>
<evidence type="ECO:0000259" key="2">
    <source>
        <dbReference type="PROSITE" id="PS50968"/>
    </source>
</evidence>
<dbReference type="Gene3D" id="2.40.50.100">
    <property type="match status" value="1"/>
</dbReference>
<keyword evidence="1" id="KW-0092">Biotin</keyword>
<sequence>MTINNVTSPITGSIWKIEIALGQKISAGETAIVLESMKAEFTVEAPFSGTVKDIKLSEGDVVYENDVIFTIEVDD</sequence>
<dbReference type="InterPro" id="IPR000089">
    <property type="entry name" value="Biotin_lipoyl"/>
</dbReference>
<evidence type="ECO:0000256" key="1">
    <source>
        <dbReference type="ARBA" id="ARBA00023267"/>
    </source>
</evidence>
<dbReference type="SUPFAM" id="SSF51230">
    <property type="entry name" value="Single hybrid motif"/>
    <property type="match status" value="1"/>
</dbReference>
<dbReference type="PANTHER" id="PTHR45266:SF3">
    <property type="entry name" value="OXALOACETATE DECARBOXYLASE ALPHA CHAIN"/>
    <property type="match status" value="1"/>
</dbReference>
<accession>A0A2N9K831</accession>
<evidence type="ECO:0000313" key="6">
    <source>
        <dbReference type="Proteomes" id="UP000239237"/>
    </source>
</evidence>
<evidence type="ECO:0000313" key="4">
    <source>
        <dbReference type="EMBL" id="SPE06197.1"/>
    </source>
</evidence>
<feature type="domain" description="Lipoyl-binding" evidence="2">
    <location>
        <begin position="1"/>
        <end position="72"/>
    </location>
</feature>
<dbReference type="Pfam" id="PF00364">
    <property type="entry name" value="Biotin_lipoyl"/>
    <property type="match status" value="1"/>
</dbReference>